<reference evidence="2" key="1">
    <citation type="submission" date="2020-10" db="EMBL/GenBank/DDBJ databases">
        <title>De novo genome project of the cellulose decomposer Thermobifida halotolerans type strain.</title>
        <authorList>
            <person name="Nagy I."/>
            <person name="Horvath B."/>
            <person name="Kukolya J."/>
            <person name="Nagy I."/>
            <person name="Orsini M."/>
        </authorList>
    </citation>
    <scope>NUCLEOTIDE SEQUENCE</scope>
    <source>
        <strain evidence="2">DSM 44931</strain>
    </source>
</reference>
<dbReference type="AlphaFoldDB" id="A0AA97LVT0"/>
<proteinExistence type="predicted"/>
<dbReference type="PANTHER" id="PTHR36456:SF1">
    <property type="entry name" value="UPF0232 PROTEIN SCO3875"/>
    <property type="match status" value="1"/>
</dbReference>
<organism evidence="2 3">
    <name type="scientific">Thermobifida halotolerans</name>
    <dbReference type="NCBI Taxonomy" id="483545"/>
    <lineage>
        <taxon>Bacteria</taxon>
        <taxon>Bacillati</taxon>
        <taxon>Actinomycetota</taxon>
        <taxon>Actinomycetes</taxon>
        <taxon>Streptosporangiales</taxon>
        <taxon>Nocardiopsidaceae</taxon>
        <taxon>Thermobifida</taxon>
    </lineage>
</organism>
<protein>
    <submittedName>
        <fullName evidence="2">DUF721 domain-containing protein</fullName>
    </submittedName>
</protein>
<gene>
    <name evidence="2" type="ORF">NI17_019890</name>
</gene>
<feature type="compositionally biased region" description="Low complexity" evidence="1">
    <location>
        <begin position="19"/>
        <end position="42"/>
    </location>
</feature>
<dbReference type="EMBL" id="CP063196">
    <property type="protein sequence ID" value="UOE18999.1"/>
    <property type="molecule type" value="Genomic_DNA"/>
</dbReference>
<dbReference type="InterPro" id="IPR007922">
    <property type="entry name" value="DciA-like"/>
</dbReference>
<accession>A0AA97LVT0</accession>
<evidence type="ECO:0000313" key="2">
    <source>
        <dbReference type="EMBL" id="UOE18999.1"/>
    </source>
</evidence>
<dbReference type="Pfam" id="PF05258">
    <property type="entry name" value="DciA"/>
    <property type="match status" value="1"/>
</dbReference>
<dbReference type="PANTHER" id="PTHR36456">
    <property type="entry name" value="UPF0232 PROTEIN SCO3875"/>
    <property type="match status" value="1"/>
</dbReference>
<dbReference type="Proteomes" id="UP000265719">
    <property type="component" value="Chromosome"/>
</dbReference>
<evidence type="ECO:0000313" key="3">
    <source>
        <dbReference type="Proteomes" id="UP000265719"/>
    </source>
</evidence>
<dbReference type="KEGG" id="thao:NI17_019890"/>
<evidence type="ECO:0000256" key="1">
    <source>
        <dbReference type="SAM" id="MobiDB-lite"/>
    </source>
</evidence>
<keyword evidence="3" id="KW-1185">Reference proteome</keyword>
<feature type="compositionally biased region" description="Basic residues" evidence="1">
    <location>
        <begin position="58"/>
        <end position="68"/>
    </location>
</feature>
<sequence>MEWWNVNSEHRPRRPDSPQPVDGDPSPSGPSGIERARQALAKARAEARARGAAAPQTHSRRPRRGSTRRRGEPQLFGDAVRSWLIEHGWQEQVAVGGVFGRWSQIVGESLAEHVRPQTYADGELVVAVDSAAWATQVRAMSPQLVRRLNEELGHGTVRVIRVATPGSRRGNRGQWRVR</sequence>
<feature type="region of interest" description="Disordered" evidence="1">
    <location>
        <begin position="1"/>
        <end position="73"/>
    </location>
</feature>
<name>A0AA97LVT0_9ACTN</name>